<evidence type="ECO:0000256" key="8">
    <source>
        <dbReference type="ARBA" id="ARBA00023054"/>
    </source>
</evidence>
<dbReference type="InterPro" id="IPR058192">
    <property type="entry name" value="WHD_ROQ1-like"/>
</dbReference>
<keyword evidence="5" id="KW-0378">Hydrolase</keyword>
<dbReference type="PROSITE" id="PS50104">
    <property type="entry name" value="TIR"/>
    <property type="match status" value="1"/>
</dbReference>
<dbReference type="SMART" id="SM00369">
    <property type="entry name" value="LRR_TYP"/>
    <property type="match status" value="6"/>
</dbReference>
<dbReference type="Gene3D" id="3.80.10.10">
    <property type="entry name" value="Ribonuclease Inhibitor"/>
    <property type="match status" value="4"/>
</dbReference>
<evidence type="ECO:0000256" key="10">
    <source>
        <dbReference type="ARBA" id="ARBA00047304"/>
    </source>
</evidence>
<dbReference type="InterPro" id="IPR036390">
    <property type="entry name" value="WH_DNA-bd_sf"/>
</dbReference>
<dbReference type="InterPro" id="IPR001611">
    <property type="entry name" value="Leu-rich_rpt"/>
</dbReference>
<keyword evidence="4" id="KW-0677">Repeat</keyword>
<dbReference type="Pfam" id="PF23282">
    <property type="entry name" value="WHD_ROQ1"/>
    <property type="match status" value="1"/>
</dbReference>
<dbReference type="InterPro" id="IPR032675">
    <property type="entry name" value="LRR_dom_sf"/>
</dbReference>
<comment type="caution">
    <text evidence="12">The sequence shown here is derived from an EMBL/GenBank/DDBJ whole genome shotgun (WGS) entry which is preliminary data.</text>
</comment>
<evidence type="ECO:0000256" key="5">
    <source>
        <dbReference type="ARBA" id="ARBA00022801"/>
    </source>
</evidence>
<dbReference type="SMART" id="SM00255">
    <property type="entry name" value="TIR"/>
    <property type="match status" value="1"/>
</dbReference>
<keyword evidence="9" id="KW-0472">Membrane</keyword>
<dbReference type="PANTHER" id="PTHR11017">
    <property type="entry name" value="LEUCINE-RICH REPEAT-CONTAINING PROTEIN"/>
    <property type="match status" value="1"/>
</dbReference>
<comment type="catalytic activity">
    <reaction evidence="10">
        <text>NAD(+) + H2O = ADP-D-ribose + nicotinamide + H(+)</text>
        <dbReference type="Rhea" id="RHEA:16301"/>
        <dbReference type="ChEBI" id="CHEBI:15377"/>
        <dbReference type="ChEBI" id="CHEBI:15378"/>
        <dbReference type="ChEBI" id="CHEBI:17154"/>
        <dbReference type="ChEBI" id="CHEBI:57540"/>
        <dbReference type="ChEBI" id="CHEBI:57967"/>
        <dbReference type="EC" id="3.2.2.6"/>
    </reaction>
    <physiologicalReaction direction="left-to-right" evidence="10">
        <dbReference type="Rhea" id="RHEA:16302"/>
    </physiologicalReaction>
</comment>
<dbReference type="GO" id="GO:0005524">
    <property type="term" value="F:ATP binding"/>
    <property type="evidence" value="ECO:0007669"/>
    <property type="project" value="UniProtKB-KW"/>
</dbReference>
<dbReference type="InterPro" id="IPR035897">
    <property type="entry name" value="Toll_tir_struct_dom_sf"/>
</dbReference>
<reference evidence="12 13" key="1">
    <citation type="submission" date="2020-09" db="EMBL/GenBank/DDBJ databases">
        <title>De no assembly of potato wild relative species, Solanum commersonii.</title>
        <authorList>
            <person name="Cho K."/>
        </authorList>
    </citation>
    <scope>NUCLEOTIDE SEQUENCE [LARGE SCALE GENOMIC DNA]</scope>
    <source>
        <strain evidence="12">LZ3.2</strain>
        <tissue evidence="12">Leaf</tissue>
    </source>
</reference>
<dbReference type="FunFam" id="3.40.50.10140:FF:000007">
    <property type="entry name" value="Disease resistance protein (TIR-NBS-LRR class)"/>
    <property type="match status" value="1"/>
</dbReference>
<keyword evidence="6" id="KW-0611">Plant defense</keyword>
<keyword evidence="7" id="KW-0520">NAD</keyword>
<dbReference type="InterPro" id="IPR045344">
    <property type="entry name" value="C-JID"/>
</dbReference>
<dbReference type="EMBL" id="JACXVP010000011">
    <property type="protein sequence ID" value="KAG5574261.1"/>
    <property type="molecule type" value="Genomic_DNA"/>
</dbReference>
<dbReference type="Pfam" id="PF20160">
    <property type="entry name" value="C-JID"/>
    <property type="match status" value="1"/>
</dbReference>
<keyword evidence="8" id="KW-0175">Coiled coil</keyword>
<dbReference type="GO" id="GO:0007165">
    <property type="term" value="P:signal transduction"/>
    <property type="evidence" value="ECO:0007669"/>
    <property type="project" value="InterPro"/>
</dbReference>
<sequence>MAEGLRSLEILDLSYCNLIDGGLPEDIGCLSSLKELNLNRNNFERLPQSIAQLGSLRFLDLSECMRLTEFLGVNMAEGIAQLGSLQLLDLSYCKRLKELPGFTGMQYLDTLDLSFCNLTDGGLPEDIGSSFLKELNLFGNNFEHLPRSIAQLGALRTLDLSHCKRLTQLPEFPRQLHTICADWSNDWIFNSLFQNISVLQHDIYASDSLSLRVSTSMASSSSSASNSLYWKYDVFLSFRGEDTRRNFTSHLYQGLKNRGIFTFLDDKRLENGDSISEELGKAIEVSQVAVIVFSRNYAMSRWCLNELVKIMECKEKENGQTVIPIFCDVDPSHVRYQSKSFEEAFAKHESRYKDDVEGMQKVQGWRTALTAAANLKGYVFPNGVNSDADCIEHIVDQISSKCNTSVSYLQEVVGIDTQLRKVESLLQMEINDVRIVWIWGMGGVGKTTLAKTIFFKLSSKFKDVCFLENIKENKYGIHSLQNIILSKLLGEKENCVKDKEEGRSLLAKRLRCKKVLIVLDDIDHRDQLDYLAKDLGWFDKGSRIIATTRDKRLIGENDIVYEVETLLDCDAIKLFNQYAFKEKVPNERFKNLTLKIVSLAKGHPLALKVWGSSLHRMDITEWESALVRIKKNSDVEITENLKISYDGLEPEEQEIFLDIACFFRGIEKEKVMQVLESYYTGPKIGLRVLVNKSLVIISKNNEIEMHDLIQDMGKCIVQMQKHPGEYSRLWNVKDFKEVIDNNMGTMAVEAIWFTYFEELSFNKEAMKNMKMLRILCIRNKYEKNKTTSSDSNCHAGSIEYLSNNLRWFVWHHYPWQLLPENFNPKGLVHLDLRWSSLHYLWNETKERLPSLRFLDLRGSKNLKRTPDFKAMPNLEYLDLRECRSLEEVQNSLGCSRKLIGLDLSYCESLERFPYVNAESLKSLNLINCYSLEKFPEFLGIMKPELQITMSYSGIRELPLSIIHPQAHLTELFLLGLKNLVSLPSSICKLKGLVRIDVSFCVKLERLPEEIGDLENLKFLDAHSTLISRPPSSIVHLNKLKFLNFAKRVDGVYFFFPQVDEGLCSLKELDLSYCNLIDGGLPEDIGSLSSLEELYLFGNNFEHLPQSISELGALRLLNLSDCKRLTQLPEFPQQLDTIHADWSNDSICNSLFQNISSLQHDICTSDSLSLRVFTTGEDNIPRWFHHLEDGTSIFVKLPKNWYVSENFLGFAVCFSGQFIDGIAHLFCYHGRPVTCIAQKLALSSRSKYRFIPATHFFLVPLTGLLDKLKANGKTPNDYGCIKLTFPEEVKKCGLRLLYKHHDSCKLGSRYSENNIGNSAYEGHMFLLFVTEQLESWPEKEICERTWSSHVSANRAKGTISRNQTYSTGVGVGAGVV</sequence>
<dbReference type="GO" id="GO:0043531">
    <property type="term" value="F:ADP binding"/>
    <property type="evidence" value="ECO:0007669"/>
    <property type="project" value="InterPro"/>
</dbReference>
<dbReference type="SUPFAM" id="SSF52200">
    <property type="entry name" value="Toll/Interleukin receptor TIR domain"/>
    <property type="match status" value="1"/>
</dbReference>
<dbReference type="EC" id="3.2.2.6" evidence="2"/>
<dbReference type="Gene3D" id="3.40.50.10140">
    <property type="entry name" value="Toll/interleukin-1 receptor homology (TIR) domain"/>
    <property type="match status" value="1"/>
</dbReference>
<dbReference type="GO" id="GO:0051707">
    <property type="term" value="P:response to other organism"/>
    <property type="evidence" value="ECO:0007669"/>
    <property type="project" value="UniProtKB-ARBA"/>
</dbReference>
<dbReference type="SMART" id="SM00364">
    <property type="entry name" value="LRR_BAC"/>
    <property type="match status" value="6"/>
</dbReference>
<evidence type="ECO:0000313" key="12">
    <source>
        <dbReference type="EMBL" id="KAG5574261.1"/>
    </source>
</evidence>
<evidence type="ECO:0000256" key="2">
    <source>
        <dbReference type="ARBA" id="ARBA00011982"/>
    </source>
</evidence>
<dbReference type="GO" id="GO:0061809">
    <property type="term" value="F:NAD+ nucleosidase activity, cyclic ADP-ribose generating"/>
    <property type="evidence" value="ECO:0007669"/>
    <property type="project" value="UniProtKB-EC"/>
</dbReference>
<dbReference type="PANTHER" id="PTHR11017:SF569">
    <property type="entry name" value="DISEASE RESISTANCE PROTEIN"/>
    <property type="match status" value="1"/>
</dbReference>
<dbReference type="PRINTS" id="PR00364">
    <property type="entry name" value="DISEASERSIST"/>
</dbReference>
<dbReference type="Proteomes" id="UP000824120">
    <property type="component" value="Chromosome 11"/>
</dbReference>
<evidence type="ECO:0000256" key="9">
    <source>
        <dbReference type="ARBA" id="ARBA00023136"/>
    </source>
</evidence>
<name>A0A9J5WFL3_SOLCO</name>
<dbReference type="GO" id="GO:0006952">
    <property type="term" value="P:defense response"/>
    <property type="evidence" value="ECO:0007669"/>
    <property type="project" value="UniProtKB-KW"/>
</dbReference>
<feature type="domain" description="TIR" evidence="11">
    <location>
        <begin position="230"/>
        <end position="402"/>
    </location>
</feature>
<evidence type="ECO:0000256" key="3">
    <source>
        <dbReference type="ARBA" id="ARBA00022614"/>
    </source>
</evidence>
<gene>
    <name evidence="12" type="ORF">H5410_054395</name>
</gene>
<evidence type="ECO:0000256" key="1">
    <source>
        <dbReference type="ARBA" id="ARBA00004170"/>
    </source>
</evidence>
<dbReference type="Pfam" id="PF01582">
    <property type="entry name" value="TIR"/>
    <property type="match status" value="1"/>
</dbReference>
<dbReference type="SUPFAM" id="SSF52058">
    <property type="entry name" value="L domain-like"/>
    <property type="match status" value="3"/>
</dbReference>
<dbReference type="SUPFAM" id="SSF46785">
    <property type="entry name" value="Winged helix' DNA-binding domain"/>
    <property type="match status" value="1"/>
</dbReference>
<evidence type="ECO:0000313" key="13">
    <source>
        <dbReference type="Proteomes" id="UP000824120"/>
    </source>
</evidence>
<dbReference type="Gene3D" id="1.10.8.430">
    <property type="entry name" value="Helical domain of apoptotic protease-activating factors"/>
    <property type="match status" value="1"/>
</dbReference>
<dbReference type="Pfam" id="PF00931">
    <property type="entry name" value="NB-ARC"/>
    <property type="match status" value="1"/>
</dbReference>
<dbReference type="InterPro" id="IPR044974">
    <property type="entry name" value="Disease_R_plants"/>
</dbReference>
<keyword evidence="3" id="KW-0433">Leucine-rich repeat</keyword>
<dbReference type="InterPro" id="IPR042197">
    <property type="entry name" value="Apaf_helical"/>
</dbReference>
<dbReference type="GO" id="GO:0016020">
    <property type="term" value="C:membrane"/>
    <property type="evidence" value="ECO:0007669"/>
    <property type="project" value="UniProtKB-SubCell"/>
</dbReference>
<evidence type="ECO:0000256" key="4">
    <source>
        <dbReference type="ARBA" id="ARBA00022737"/>
    </source>
</evidence>
<dbReference type="Pfam" id="PF00560">
    <property type="entry name" value="LRR_1"/>
    <property type="match status" value="3"/>
</dbReference>
<dbReference type="InterPro" id="IPR003591">
    <property type="entry name" value="Leu-rich_rpt_typical-subtyp"/>
</dbReference>
<evidence type="ECO:0000259" key="11">
    <source>
        <dbReference type="PROSITE" id="PS50104"/>
    </source>
</evidence>
<dbReference type="InterPro" id="IPR002182">
    <property type="entry name" value="NB-ARC"/>
</dbReference>
<dbReference type="InterPro" id="IPR027417">
    <property type="entry name" value="P-loop_NTPase"/>
</dbReference>
<dbReference type="SUPFAM" id="SSF52540">
    <property type="entry name" value="P-loop containing nucleoside triphosphate hydrolases"/>
    <property type="match status" value="1"/>
</dbReference>
<comment type="subcellular location">
    <subcellularLocation>
        <location evidence="1">Membrane</location>
        <topology evidence="1">Peripheral membrane protein</topology>
    </subcellularLocation>
</comment>
<dbReference type="InterPro" id="IPR000157">
    <property type="entry name" value="TIR_dom"/>
</dbReference>
<accession>A0A9J5WFL3</accession>
<protein>
    <recommendedName>
        <fullName evidence="2">ADP-ribosyl cyclase/cyclic ADP-ribose hydrolase</fullName>
        <ecNumber evidence="2">3.2.2.6</ecNumber>
    </recommendedName>
</protein>
<dbReference type="OrthoDB" id="1936883at2759"/>
<proteinExistence type="predicted"/>
<evidence type="ECO:0000256" key="7">
    <source>
        <dbReference type="ARBA" id="ARBA00023027"/>
    </source>
</evidence>
<organism evidence="12 13">
    <name type="scientific">Solanum commersonii</name>
    <name type="common">Commerson's wild potato</name>
    <name type="synonym">Commerson's nightshade</name>
    <dbReference type="NCBI Taxonomy" id="4109"/>
    <lineage>
        <taxon>Eukaryota</taxon>
        <taxon>Viridiplantae</taxon>
        <taxon>Streptophyta</taxon>
        <taxon>Embryophyta</taxon>
        <taxon>Tracheophyta</taxon>
        <taxon>Spermatophyta</taxon>
        <taxon>Magnoliopsida</taxon>
        <taxon>eudicotyledons</taxon>
        <taxon>Gunneridae</taxon>
        <taxon>Pentapetalae</taxon>
        <taxon>asterids</taxon>
        <taxon>lamiids</taxon>
        <taxon>Solanales</taxon>
        <taxon>Solanaceae</taxon>
        <taxon>Solanoideae</taxon>
        <taxon>Solaneae</taxon>
        <taxon>Solanum</taxon>
    </lineage>
</organism>
<keyword evidence="13" id="KW-1185">Reference proteome</keyword>
<evidence type="ECO:0000256" key="6">
    <source>
        <dbReference type="ARBA" id="ARBA00022821"/>
    </source>
</evidence>
<dbReference type="Gene3D" id="3.40.50.300">
    <property type="entry name" value="P-loop containing nucleotide triphosphate hydrolases"/>
    <property type="match status" value="1"/>
</dbReference>